<keyword evidence="1" id="KW-0812">Transmembrane</keyword>
<evidence type="ECO:0000256" key="1">
    <source>
        <dbReference type="SAM" id="Phobius"/>
    </source>
</evidence>
<accession>U6SSZ5</accession>
<evidence type="ECO:0000313" key="2">
    <source>
        <dbReference type="EMBL" id="ERN53771.1"/>
    </source>
</evidence>
<reference evidence="2 3" key="1">
    <citation type="journal article" date="2013" name="Genome Announc.">
        <title>Genome Sequence of the Extreme Obligate Alkaliphile Bacillus marmarensis Strain DSM 21297.</title>
        <authorList>
            <person name="Wernick D.G."/>
            <person name="Choi K.Y."/>
            <person name="Tat C.A."/>
            <person name="Lafontaine Rivera J.G."/>
            <person name="Liao J.C."/>
        </authorList>
    </citation>
    <scope>NUCLEOTIDE SEQUENCE [LARGE SCALE GENOMIC DNA]</scope>
    <source>
        <strain evidence="2 3">DSM 21297</strain>
    </source>
</reference>
<feature type="transmembrane region" description="Helical" evidence="1">
    <location>
        <begin position="7"/>
        <end position="32"/>
    </location>
</feature>
<name>U6SSZ5_9BACI</name>
<evidence type="ECO:0000313" key="3">
    <source>
        <dbReference type="Proteomes" id="UP000017170"/>
    </source>
</evidence>
<feature type="transmembrane region" description="Helical" evidence="1">
    <location>
        <begin position="52"/>
        <end position="77"/>
    </location>
</feature>
<gene>
    <name evidence="2" type="ORF">A33I_09845</name>
</gene>
<sequence>MSETKGYLLGSLFILSGTLLLGLMHLAIALYLPHLTSWSSPPGKFVTMMNDMMGWFPYLLGLILLVAGVMLVCRTYFLHKRTN</sequence>
<keyword evidence="1" id="KW-0472">Membrane</keyword>
<organism evidence="2 3">
    <name type="scientific">Alkalihalophilus marmarensis DSM 21297</name>
    <dbReference type="NCBI Taxonomy" id="1188261"/>
    <lineage>
        <taxon>Bacteria</taxon>
        <taxon>Bacillati</taxon>
        <taxon>Bacillota</taxon>
        <taxon>Bacilli</taxon>
        <taxon>Bacillales</taxon>
        <taxon>Bacillaceae</taxon>
        <taxon>Alkalihalophilus</taxon>
    </lineage>
</organism>
<protein>
    <recommendedName>
        <fullName evidence="4">Menaquinol-cytochrome c reductase cytochrome b subunit</fullName>
    </recommendedName>
</protein>
<proteinExistence type="predicted"/>
<dbReference type="RefSeq" id="WP_022627673.1">
    <property type="nucleotide sequence ID" value="NZ_ATAE01000018.1"/>
</dbReference>
<dbReference type="EMBL" id="ATAE01000018">
    <property type="protein sequence ID" value="ERN53771.1"/>
    <property type="molecule type" value="Genomic_DNA"/>
</dbReference>
<dbReference type="Proteomes" id="UP000017170">
    <property type="component" value="Unassembled WGS sequence"/>
</dbReference>
<comment type="caution">
    <text evidence="2">The sequence shown here is derived from an EMBL/GenBank/DDBJ whole genome shotgun (WGS) entry which is preliminary data.</text>
</comment>
<keyword evidence="1" id="KW-1133">Transmembrane helix</keyword>
<dbReference type="AlphaFoldDB" id="U6SSZ5"/>
<keyword evidence="3" id="KW-1185">Reference proteome</keyword>
<evidence type="ECO:0008006" key="4">
    <source>
        <dbReference type="Google" id="ProtNLM"/>
    </source>
</evidence>